<accession>A0A645ES33</accession>
<dbReference type="SMART" id="SM01329">
    <property type="entry name" value="Iso_dh"/>
    <property type="match status" value="1"/>
</dbReference>
<name>A0A645ES33_9ZZZZ</name>
<sequence>MDSIRRNGVALKGPFTNLVGKGFPSPNQTLRTKLGLYGNLRLAKTFEGAKSRFSDVDLAVVRECTEDVYAGVEQKIGEDAAVAIKSITRSASTRIVRFAFDYAVRQKRKKVTVVLKANMMKLTDGLFLEAAREVAKEYPTIPLQEMNVDAQCMDLVRKPEEFDVLVMPNVYGDIIADLAGGLVGSIGLCPGGNFGDGIAVFESAHGSAPKHAGMNKANPTAMILSGAMMLHYLEEKNAGYAVEDAVKEVIKENKTVTYDLGGSATTKEMTDSIIARLKRT</sequence>
<dbReference type="PANTHER" id="PTHR11835">
    <property type="entry name" value="DECARBOXYLATING DEHYDROGENASES-ISOCITRATE, ISOPROPYLMALATE, TARTRATE"/>
    <property type="match status" value="1"/>
</dbReference>
<dbReference type="GO" id="GO:0004449">
    <property type="term" value="F:isocitrate dehydrogenase (NAD+) activity"/>
    <property type="evidence" value="ECO:0007669"/>
    <property type="project" value="TreeGrafter"/>
</dbReference>
<dbReference type="InterPro" id="IPR024084">
    <property type="entry name" value="IsoPropMal-DH-like_dom"/>
</dbReference>
<dbReference type="GO" id="GO:0006102">
    <property type="term" value="P:isocitrate metabolic process"/>
    <property type="evidence" value="ECO:0007669"/>
    <property type="project" value="TreeGrafter"/>
</dbReference>
<dbReference type="AlphaFoldDB" id="A0A645ES33"/>
<reference evidence="4" key="1">
    <citation type="submission" date="2019-08" db="EMBL/GenBank/DDBJ databases">
        <authorList>
            <person name="Kucharzyk K."/>
            <person name="Murdoch R.W."/>
            <person name="Higgins S."/>
            <person name="Loffler F."/>
        </authorList>
    </citation>
    <scope>NUCLEOTIDE SEQUENCE</scope>
</reference>
<dbReference type="GO" id="GO:0006099">
    <property type="term" value="P:tricarboxylic acid cycle"/>
    <property type="evidence" value="ECO:0007669"/>
    <property type="project" value="TreeGrafter"/>
</dbReference>
<protein>
    <submittedName>
        <fullName evidence="4">Isocitrate dehydrogenase [NADP]</fullName>
        <ecNumber evidence="4">1.1.1.42</ecNumber>
    </submittedName>
</protein>
<dbReference type="GO" id="GO:0004450">
    <property type="term" value="F:isocitrate dehydrogenase (NADP+) activity"/>
    <property type="evidence" value="ECO:0007669"/>
    <property type="project" value="UniProtKB-EC"/>
</dbReference>
<dbReference type="EC" id="1.1.1.42" evidence="4"/>
<comment type="similarity">
    <text evidence="1">Belongs to the isocitrate and isopropylmalate dehydrogenases family.</text>
</comment>
<gene>
    <name evidence="4" type="primary">icd_32</name>
    <name evidence="4" type="ORF">SDC9_152076</name>
</gene>
<evidence type="ECO:0000256" key="2">
    <source>
        <dbReference type="ARBA" id="ARBA00023002"/>
    </source>
</evidence>
<dbReference type="PANTHER" id="PTHR11835:SF34">
    <property type="entry name" value="ISOCITRATE DEHYDROGENASE [NAD] SUBUNIT ALPHA, MITOCHONDRIAL"/>
    <property type="match status" value="1"/>
</dbReference>
<proteinExistence type="inferred from homology"/>
<dbReference type="Gene3D" id="3.40.718.10">
    <property type="entry name" value="Isopropylmalate Dehydrogenase"/>
    <property type="match status" value="1"/>
</dbReference>
<organism evidence="4">
    <name type="scientific">bioreactor metagenome</name>
    <dbReference type="NCBI Taxonomy" id="1076179"/>
    <lineage>
        <taxon>unclassified sequences</taxon>
        <taxon>metagenomes</taxon>
        <taxon>ecological metagenomes</taxon>
    </lineage>
</organism>
<dbReference type="SUPFAM" id="SSF53659">
    <property type="entry name" value="Isocitrate/Isopropylmalate dehydrogenase-like"/>
    <property type="match status" value="1"/>
</dbReference>
<evidence type="ECO:0000259" key="3">
    <source>
        <dbReference type="SMART" id="SM01329"/>
    </source>
</evidence>
<dbReference type="EMBL" id="VSSQ01050748">
    <property type="protein sequence ID" value="MPN04828.1"/>
    <property type="molecule type" value="Genomic_DNA"/>
</dbReference>
<evidence type="ECO:0000313" key="4">
    <source>
        <dbReference type="EMBL" id="MPN04828.1"/>
    </source>
</evidence>
<feature type="domain" description="Isopropylmalate dehydrogenase-like" evidence="3">
    <location>
        <begin position="1"/>
        <end position="273"/>
    </location>
</feature>
<keyword evidence="2 4" id="KW-0560">Oxidoreductase</keyword>
<evidence type="ECO:0000256" key="1">
    <source>
        <dbReference type="ARBA" id="ARBA00007769"/>
    </source>
</evidence>
<dbReference type="Pfam" id="PF00180">
    <property type="entry name" value="Iso_dh"/>
    <property type="match status" value="1"/>
</dbReference>
<comment type="caution">
    <text evidence="4">The sequence shown here is derived from an EMBL/GenBank/DDBJ whole genome shotgun (WGS) entry which is preliminary data.</text>
</comment>